<evidence type="ECO:0000256" key="1">
    <source>
        <dbReference type="ARBA" id="ARBA00022574"/>
    </source>
</evidence>
<dbReference type="SUPFAM" id="SSF50978">
    <property type="entry name" value="WD40 repeat-like"/>
    <property type="match status" value="1"/>
</dbReference>
<name>A0AAJ0BXH6_9PEZI</name>
<dbReference type="EMBL" id="MU839018">
    <property type="protein sequence ID" value="KAK1764887.1"/>
    <property type="molecule type" value="Genomic_DNA"/>
</dbReference>
<dbReference type="SMART" id="SM00320">
    <property type="entry name" value="WD40"/>
    <property type="match status" value="4"/>
</dbReference>
<keyword evidence="2" id="KW-0677">Repeat</keyword>
<dbReference type="InterPro" id="IPR039328">
    <property type="entry name" value="WDR89"/>
</dbReference>
<dbReference type="InterPro" id="IPR036322">
    <property type="entry name" value="WD40_repeat_dom_sf"/>
</dbReference>
<dbReference type="Proteomes" id="UP001244011">
    <property type="component" value="Unassembled WGS sequence"/>
</dbReference>
<dbReference type="Pfam" id="PF00400">
    <property type="entry name" value="WD40"/>
    <property type="match status" value="3"/>
</dbReference>
<dbReference type="Gene3D" id="2.130.10.10">
    <property type="entry name" value="YVTN repeat-like/Quinoprotein amine dehydrogenase"/>
    <property type="match status" value="1"/>
</dbReference>
<evidence type="ECO:0000313" key="3">
    <source>
        <dbReference type="EMBL" id="KAK1764887.1"/>
    </source>
</evidence>
<dbReference type="RefSeq" id="XP_060281100.1">
    <property type="nucleotide sequence ID" value="XM_060422494.1"/>
</dbReference>
<dbReference type="InterPro" id="IPR019775">
    <property type="entry name" value="WD40_repeat_CS"/>
</dbReference>
<comment type="caution">
    <text evidence="3">The sequence shown here is derived from an EMBL/GenBank/DDBJ whole genome shotgun (WGS) entry which is preliminary data.</text>
</comment>
<protein>
    <submittedName>
        <fullName evidence="3">WD40 repeat-like protein</fullName>
    </submittedName>
</protein>
<sequence>MYLLGCSDGYQQAGADLVYVLDIISLGAGLAAISSDQSLSLFNPLRLGQGPLKRLRTSHGNIATAKAYSVAESIVATTGENGTVCLWDLRLEPGDAQVLELGGNETSLLSLACSPSTFSVSAGTELADHQASVLIWDIRQGSSPRIKYAEIHSDDVTELNFHPGDPNILLSGSTDGLVNICDTRITDEDEVVVTAFNHGSVHRAGFLNNTEIFALSHDEKFALYNIAEGDQGSLSSLNMGDAREALGCQYVAHIFPKPNGVEAIIGVGSQSQQMFQLIHLAKAETWGVDQASSVGLPGAHGEEIVRSFCFLEGQDVVFTAGEDGCVKAWRPGA</sequence>
<proteinExistence type="predicted"/>
<dbReference type="PROSITE" id="PS00678">
    <property type="entry name" value="WD_REPEATS_1"/>
    <property type="match status" value="1"/>
</dbReference>
<organism evidence="3 4">
    <name type="scientific">Phialemonium atrogriseum</name>
    <dbReference type="NCBI Taxonomy" id="1093897"/>
    <lineage>
        <taxon>Eukaryota</taxon>
        <taxon>Fungi</taxon>
        <taxon>Dikarya</taxon>
        <taxon>Ascomycota</taxon>
        <taxon>Pezizomycotina</taxon>
        <taxon>Sordariomycetes</taxon>
        <taxon>Sordariomycetidae</taxon>
        <taxon>Cephalothecales</taxon>
        <taxon>Cephalothecaceae</taxon>
        <taxon>Phialemonium</taxon>
    </lineage>
</organism>
<evidence type="ECO:0000256" key="2">
    <source>
        <dbReference type="ARBA" id="ARBA00022737"/>
    </source>
</evidence>
<dbReference type="PANTHER" id="PTHR22889">
    <property type="entry name" value="WD REPEAT-CONTAINING PROTEIN 89"/>
    <property type="match status" value="1"/>
</dbReference>
<accession>A0AAJ0BXH6</accession>
<dbReference type="AlphaFoldDB" id="A0AAJ0BXH6"/>
<keyword evidence="4" id="KW-1185">Reference proteome</keyword>
<dbReference type="GeneID" id="85305681"/>
<keyword evidence="1" id="KW-0853">WD repeat</keyword>
<reference evidence="3" key="1">
    <citation type="submission" date="2023-06" db="EMBL/GenBank/DDBJ databases">
        <title>Genome-scale phylogeny and comparative genomics of the fungal order Sordariales.</title>
        <authorList>
            <consortium name="Lawrence Berkeley National Laboratory"/>
            <person name="Hensen N."/>
            <person name="Bonometti L."/>
            <person name="Westerberg I."/>
            <person name="Brannstrom I.O."/>
            <person name="Guillou S."/>
            <person name="Cros-Aarteil S."/>
            <person name="Calhoun S."/>
            <person name="Haridas S."/>
            <person name="Kuo A."/>
            <person name="Mondo S."/>
            <person name="Pangilinan J."/>
            <person name="Riley R."/>
            <person name="Labutti K."/>
            <person name="Andreopoulos B."/>
            <person name="Lipzen A."/>
            <person name="Chen C."/>
            <person name="Yanf M."/>
            <person name="Daum C."/>
            <person name="Ng V."/>
            <person name="Clum A."/>
            <person name="Steindorff A."/>
            <person name="Ohm R."/>
            <person name="Martin F."/>
            <person name="Silar P."/>
            <person name="Natvig D."/>
            <person name="Lalanne C."/>
            <person name="Gautier V."/>
            <person name="Ament-Velasquez S.L."/>
            <person name="Kruys A."/>
            <person name="Hutchinson M.I."/>
            <person name="Powell A.J."/>
            <person name="Barry K."/>
            <person name="Miller A.N."/>
            <person name="Grigoriev I.V."/>
            <person name="Debuchy R."/>
            <person name="Gladieux P."/>
            <person name="Thoren M.H."/>
            <person name="Johannesson H."/>
        </authorList>
    </citation>
    <scope>NUCLEOTIDE SEQUENCE</scope>
    <source>
        <strain evidence="3">8032-3</strain>
    </source>
</reference>
<evidence type="ECO:0000313" key="4">
    <source>
        <dbReference type="Proteomes" id="UP001244011"/>
    </source>
</evidence>
<dbReference type="InterPro" id="IPR001680">
    <property type="entry name" value="WD40_rpt"/>
</dbReference>
<dbReference type="PANTHER" id="PTHR22889:SF0">
    <property type="entry name" value="WD REPEAT-CONTAINING PROTEIN 89"/>
    <property type="match status" value="1"/>
</dbReference>
<gene>
    <name evidence="3" type="ORF">QBC33DRAFT_187898</name>
</gene>
<dbReference type="InterPro" id="IPR015943">
    <property type="entry name" value="WD40/YVTN_repeat-like_dom_sf"/>
</dbReference>